<dbReference type="Proteomes" id="UP001165960">
    <property type="component" value="Unassembled WGS sequence"/>
</dbReference>
<sequence>MGDSTTPYKHGEDENSPHPPLLPPKSGSERTFHLPQNIPQIPKTPDSQRVLHFPPNTPPRNQPEFPMMAPVSHSHFPSSNEYFPGGIDINVLSFHKDGVNSASHPQAFPQPFLPMPMPMRPMNIQTSLSEGHHIPGKKPYHLGAPYAFQGPDNSFFRPIPPFGNDPIPSAPTANSPPPSLKQSAPLENNTPLPLALITNDPTPSPNQDAPAGNDALIHLPHLNSPAQTATSESISHQNVLGPRPPSSGIAKLSFNPSASSLGKNSTVSHPPNNFGFTAHEKSCFRPSHASHYSFSYTPTQNPPFNSRSKSKLSQGPGVDGAYWTKPPNSVPAGWATMFSPSVQDMLDPLVLDEIDSSKLLPQGKLALSLARREFQFTRSIGAIEKLITARIQVSPIFAEECKLESINTILGNLPKLLTSHHRFVEDLVQQIKSNSTNYGKIFFRWIEGFTQFVVFAQSLPFITSYLRKAAINSPQFDLWLKDLERHPAFKNLSLVNLYKKIQNHLNDYPALLREIQEFSDDKSVMDIAVLAFEAMVSDIAAVAKSDQPAVIDPNSENWASAVSEAVRKSIDPQEIKRQEAIFEFIKAEREYVQDLRTIQQVFVKSIRSSQAFPAEQHDVVVHKLFFNAAELLAIHDSLLAELDARQQENAVVENIGDILLPWAQQLAPYKLYSARVCFALEFCTKERISNPKFELLLRECEQRKACRRLNLDSFISMPTRRLARYPLHLKEILKRTPSTNPDEAAIRETLAEVESRLSLIDRTKGETDSKLRLRAISDRLETHPQHQPHILDLDAPHRQLIFEGYLKLIKGSQLLKVFLFDHCILFCKEHELAEDLFEYETYRKPVELQHTLVTKELSTKGIQVNMFSSFFGTVFSSSSAPSTSLCFSIFDGATRETLVFSASTAREKEDWVTLITNESDRVKSSQSRTLP</sequence>
<evidence type="ECO:0000313" key="1">
    <source>
        <dbReference type="EMBL" id="KAJ9084990.1"/>
    </source>
</evidence>
<proteinExistence type="predicted"/>
<protein>
    <submittedName>
        <fullName evidence="1">RHO1 GDP-GTP exchange protein 2</fullName>
    </submittedName>
</protein>
<organism evidence="1 2">
    <name type="scientific">Entomophthora muscae</name>
    <dbReference type="NCBI Taxonomy" id="34485"/>
    <lineage>
        <taxon>Eukaryota</taxon>
        <taxon>Fungi</taxon>
        <taxon>Fungi incertae sedis</taxon>
        <taxon>Zoopagomycota</taxon>
        <taxon>Entomophthoromycotina</taxon>
        <taxon>Entomophthoromycetes</taxon>
        <taxon>Entomophthorales</taxon>
        <taxon>Entomophthoraceae</taxon>
        <taxon>Entomophthora</taxon>
    </lineage>
</organism>
<evidence type="ECO:0000313" key="2">
    <source>
        <dbReference type="Proteomes" id="UP001165960"/>
    </source>
</evidence>
<gene>
    <name evidence="1" type="primary">ROM2_7</name>
    <name evidence="1" type="ORF">DSO57_1018579</name>
</gene>
<dbReference type="EMBL" id="QTSX02000791">
    <property type="protein sequence ID" value="KAJ9084990.1"/>
    <property type="molecule type" value="Genomic_DNA"/>
</dbReference>
<comment type="caution">
    <text evidence="1">The sequence shown here is derived from an EMBL/GenBank/DDBJ whole genome shotgun (WGS) entry which is preliminary data.</text>
</comment>
<reference evidence="1" key="1">
    <citation type="submission" date="2022-04" db="EMBL/GenBank/DDBJ databases">
        <title>Genome of the entomopathogenic fungus Entomophthora muscae.</title>
        <authorList>
            <person name="Elya C."/>
            <person name="Lovett B.R."/>
            <person name="Lee E."/>
            <person name="Macias A.M."/>
            <person name="Hajek A.E."/>
            <person name="De Bivort B.L."/>
            <person name="Kasson M.T."/>
            <person name="De Fine Licht H.H."/>
            <person name="Stajich J.E."/>
        </authorList>
    </citation>
    <scope>NUCLEOTIDE SEQUENCE</scope>
    <source>
        <strain evidence="1">Berkeley</strain>
    </source>
</reference>
<name>A0ACC2UE37_9FUNG</name>
<accession>A0ACC2UE37</accession>
<keyword evidence="2" id="KW-1185">Reference proteome</keyword>